<dbReference type="EMBL" id="HACA01000494">
    <property type="protein sequence ID" value="CDW17855.1"/>
    <property type="molecule type" value="Transcribed_RNA"/>
</dbReference>
<feature type="region of interest" description="Disordered" evidence="1">
    <location>
        <begin position="183"/>
        <end position="204"/>
    </location>
</feature>
<feature type="region of interest" description="Disordered" evidence="1">
    <location>
        <begin position="362"/>
        <end position="382"/>
    </location>
</feature>
<feature type="non-terminal residue" evidence="2">
    <location>
        <position position="1"/>
    </location>
</feature>
<protein>
    <submittedName>
        <fullName evidence="2">Uncharacterized protein</fullName>
    </submittedName>
</protein>
<feature type="compositionally biased region" description="Basic residues" evidence="1">
    <location>
        <begin position="126"/>
        <end position="140"/>
    </location>
</feature>
<evidence type="ECO:0000313" key="2">
    <source>
        <dbReference type="EMBL" id="CDW17855.1"/>
    </source>
</evidence>
<feature type="compositionally biased region" description="Low complexity" evidence="1">
    <location>
        <begin position="183"/>
        <end position="197"/>
    </location>
</feature>
<evidence type="ECO:0000256" key="1">
    <source>
        <dbReference type="SAM" id="MobiDB-lite"/>
    </source>
</evidence>
<organism evidence="2">
    <name type="scientific">Lepeophtheirus salmonis</name>
    <name type="common">Salmon louse</name>
    <name type="synonym">Caligus salmonis</name>
    <dbReference type="NCBI Taxonomy" id="72036"/>
    <lineage>
        <taxon>Eukaryota</taxon>
        <taxon>Metazoa</taxon>
        <taxon>Ecdysozoa</taxon>
        <taxon>Arthropoda</taxon>
        <taxon>Crustacea</taxon>
        <taxon>Multicrustacea</taxon>
        <taxon>Hexanauplia</taxon>
        <taxon>Copepoda</taxon>
        <taxon>Siphonostomatoida</taxon>
        <taxon>Caligidae</taxon>
        <taxon>Lepeophtheirus</taxon>
    </lineage>
</organism>
<feature type="compositionally biased region" description="Acidic residues" evidence="1">
    <location>
        <begin position="297"/>
        <end position="317"/>
    </location>
</feature>
<proteinExistence type="predicted"/>
<reference evidence="2" key="1">
    <citation type="submission" date="2014-05" db="EMBL/GenBank/DDBJ databases">
        <authorList>
            <person name="Chronopoulou M."/>
        </authorList>
    </citation>
    <scope>NUCLEOTIDE SEQUENCE</scope>
    <source>
        <tissue evidence="2">Whole organism</tissue>
    </source>
</reference>
<feature type="compositionally biased region" description="Polar residues" evidence="1">
    <location>
        <begin position="141"/>
        <end position="152"/>
    </location>
</feature>
<accession>A0A0K2SWJ0</accession>
<name>A0A0K2SWJ0_LEPSM</name>
<dbReference type="AlphaFoldDB" id="A0A0K2SWJ0"/>
<sequence length="511" mass="58694">QGFEIIRKKQQLNDFLIFLSFPGRIHPQSTMKRLNVNILISFLNGYSHWSLSKKFGSYVLKFNAGIGLKHRITKFNPRKWNDKKCIKKKIAPASIDKGRANVSPSKKKKGNEKKKIEKHVQNGSRLYHHQQTKKHPKVRQRINSGEGSSEADSLSWDDYDVAAHKRRQGIHTLENVESLISTYSSPSLSSSSASSKESTPEMHQEGKLLLQEMKELRKEIKKMGDTSVLENNTHSKVIQLLPTDYSIEELQEMMNKMEEEDRCWDSGYNDKEFSSDKEEDMRFKEISSEREYSESIVPEDFDEKLQESDDEEVPFDLEEVHSSHEEEDDVSISESLGSSIVVELSTSSKNMAQYIGATTGARTQISKNQKKKQKRQRAKLRHKNVTRYTAPIAPSGSRNKRSAWSPYHTTRWANYCANTPTPDKEIVAGMDSILGRETINKNLTPTPIMKGRTVIYKNLFAWEVSFCDTKERYKELLQKKFVQDQLKLQSILDNSFHSENTMAIGRSITVS</sequence>
<feature type="region of interest" description="Disordered" evidence="1">
    <location>
        <begin position="267"/>
        <end position="334"/>
    </location>
</feature>
<feature type="region of interest" description="Disordered" evidence="1">
    <location>
        <begin position="96"/>
        <end position="153"/>
    </location>
</feature>
<feature type="compositionally biased region" description="Basic residues" evidence="1">
    <location>
        <begin position="368"/>
        <end position="382"/>
    </location>
</feature>
<feature type="compositionally biased region" description="Basic and acidic residues" evidence="1">
    <location>
        <begin position="268"/>
        <end position="293"/>
    </location>
</feature>